<dbReference type="GO" id="GO:0004674">
    <property type="term" value="F:protein serine/threonine kinase activity"/>
    <property type="evidence" value="ECO:0007669"/>
    <property type="project" value="TreeGrafter"/>
</dbReference>
<dbReference type="InterPro" id="IPR029063">
    <property type="entry name" value="SAM-dependent_MTases_sf"/>
</dbReference>
<feature type="region of interest" description="Disordered" evidence="1">
    <location>
        <begin position="730"/>
        <end position="764"/>
    </location>
</feature>
<evidence type="ECO:0000259" key="2">
    <source>
        <dbReference type="PROSITE" id="PS50011"/>
    </source>
</evidence>
<dbReference type="PROSITE" id="PS50011">
    <property type="entry name" value="PROTEIN_KINASE_DOM"/>
    <property type="match status" value="1"/>
</dbReference>
<feature type="compositionally biased region" description="Basic residues" evidence="1">
    <location>
        <begin position="596"/>
        <end position="618"/>
    </location>
</feature>
<name>A0A813GDE2_POLGL</name>
<dbReference type="GO" id="GO:0005524">
    <property type="term" value="F:ATP binding"/>
    <property type="evidence" value="ECO:0007669"/>
    <property type="project" value="InterPro"/>
</dbReference>
<feature type="domain" description="Protein kinase" evidence="2">
    <location>
        <begin position="26"/>
        <end position="398"/>
    </location>
</feature>
<dbReference type="GO" id="GO:0005634">
    <property type="term" value="C:nucleus"/>
    <property type="evidence" value="ECO:0007669"/>
    <property type="project" value="TreeGrafter"/>
</dbReference>
<feature type="region of interest" description="Disordered" evidence="1">
    <location>
        <begin position="326"/>
        <end position="355"/>
    </location>
</feature>
<keyword evidence="4" id="KW-1185">Reference proteome</keyword>
<dbReference type="PROSITE" id="PS00108">
    <property type="entry name" value="PROTEIN_KINASE_ST"/>
    <property type="match status" value="1"/>
</dbReference>
<dbReference type="CDD" id="cd00180">
    <property type="entry name" value="PKc"/>
    <property type="match status" value="1"/>
</dbReference>
<feature type="compositionally biased region" description="Low complexity" evidence="1">
    <location>
        <begin position="744"/>
        <end position="757"/>
    </location>
</feature>
<reference evidence="3" key="1">
    <citation type="submission" date="2021-02" db="EMBL/GenBank/DDBJ databases">
        <authorList>
            <person name="Dougan E. K."/>
            <person name="Rhodes N."/>
            <person name="Thang M."/>
            <person name="Chan C."/>
        </authorList>
    </citation>
    <scope>NUCLEOTIDE SEQUENCE</scope>
</reference>
<protein>
    <recommendedName>
        <fullName evidence="2">Protein kinase domain-containing protein</fullName>
    </recommendedName>
</protein>
<dbReference type="InterPro" id="IPR008271">
    <property type="entry name" value="Ser/Thr_kinase_AS"/>
</dbReference>
<gene>
    <name evidence="3" type="ORF">PGLA1383_LOCUS41397</name>
</gene>
<evidence type="ECO:0000313" key="3">
    <source>
        <dbReference type="EMBL" id="CAE8624249.1"/>
    </source>
</evidence>
<evidence type="ECO:0000256" key="1">
    <source>
        <dbReference type="SAM" id="MobiDB-lite"/>
    </source>
</evidence>
<feature type="region of interest" description="Disordered" evidence="1">
    <location>
        <begin position="585"/>
        <end position="652"/>
    </location>
</feature>
<accession>A0A813GDE2</accession>
<organism evidence="3 4">
    <name type="scientific">Polarella glacialis</name>
    <name type="common">Dinoflagellate</name>
    <dbReference type="NCBI Taxonomy" id="89957"/>
    <lineage>
        <taxon>Eukaryota</taxon>
        <taxon>Sar</taxon>
        <taxon>Alveolata</taxon>
        <taxon>Dinophyceae</taxon>
        <taxon>Suessiales</taxon>
        <taxon>Suessiaceae</taxon>
        <taxon>Polarella</taxon>
    </lineage>
</organism>
<evidence type="ECO:0000313" key="4">
    <source>
        <dbReference type="Proteomes" id="UP000654075"/>
    </source>
</evidence>
<comment type="caution">
    <text evidence="3">The sequence shown here is derived from an EMBL/GenBank/DDBJ whole genome shotgun (WGS) entry which is preliminary data.</text>
</comment>
<proteinExistence type="predicted"/>
<feature type="compositionally biased region" description="Basic residues" evidence="1">
    <location>
        <begin position="630"/>
        <end position="645"/>
    </location>
</feature>
<dbReference type="Gene3D" id="3.40.50.150">
    <property type="entry name" value="Vaccinia Virus protein VP39"/>
    <property type="match status" value="1"/>
</dbReference>
<dbReference type="Pfam" id="PF00069">
    <property type="entry name" value="Pkinase"/>
    <property type="match status" value="1"/>
</dbReference>
<dbReference type="SUPFAM" id="SSF56112">
    <property type="entry name" value="Protein kinase-like (PK-like)"/>
    <property type="match status" value="1"/>
</dbReference>
<dbReference type="PANTHER" id="PTHR44167">
    <property type="entry name" value="OVARIAN-SPECIFIC SERINE/THREONINE-PROTEIN KINASE LOK-RELATED"/>
    <property type="match status" value="1"/>
</dbReference>
<dbReference type="SMART" id="SM00220">
    <property type="entry name" value="S_TKc"/>
    <property type="match status" value="1"/>
</dbReference>
<dbReference type="GO" id="GO:0044773">
    <property type="term" value="P:mitotic DNA damage checkpoint signaling"/>
    <property type="evidence" value="ECO:0007669"/>
    <property type="project" value="TreeGrafter"/>
</dbReference>
<dbReference type="InterPro" id="IPR011009">
    <property type="entry name" value="Kinase-like_dom_sf"/>
</dbReference>
<dbReference type="Gene3D" id="1.10.510.10">
    <property type="entry name" value="Transferase(Phosphotransferase) domain 1"/>
    <property type="match status" value="1"/>
</dbReference>
<dbReference type="InterPro" id="IPR000719">
    <property type="entry name" value="Prot_kinase_dom"/>
</dbReference>
<dbReference type="EMBL" id="CAJNNV010028344">
    <property type="protein sequence ID" value="CAE8624249.1"/>
    <property type="molecule type" value="Genomic_DNA"/>
</dbReference>
<dbReference type="PANTHER" id="PTHR44167:SF24">
    <property type="entry name" value="SERINE_THREONINE-PROTEIN KINASE CHK2"/>
    <property type="match status" value="1"/>
</dbReference>
<dbReference type="SUPFAM" id="SSF53335">
    <property type="entry name" value="S-adenosyl-L-methionine-dependent methyltransferases"/>
    <property type="match status" value="1"/>
</dbReference>
<feature type="non-terminal residue" evidence="3">
    <location>
        <position position="1"/>
    </location>
</feature>
<dbReference type="Proteomes" id="UP000654075">
    <property type="component" value="Unassembled WGS sequence"/>
</dbReference>
<sequence length="1438" mass="160068">QQDEKPRKQIKQMDEEVKIFDIYSWKEVLQEEGDGGKVVVCQPKDSYLDVPRKTYVMKMRSKKSLQDQSMEEQFRLSQVKLLNLPEHAGVLPLQEVLEDDKFYYIVMEKATGGSFFAGLLSEFQDGIMPAEEIKRLMHGVLEAIGHVHKQGMLHRDIKPDNLVMRFCDDCMSPTGKSRRAAIIDFDHADSASISSLGVLHLVAVLISESTRQQGLRVPHCIMMDDLLATQALHSEAERLRAAEVESVRLWNQFLPQAPAFQGQPTQPAFRYGKSGSYKPPLPGYVNLNGSAAVTFSDFFMDFDLKPRATKSARSLEPKPLVAQTWKQAQAAEFAPKPPPNLGSPQSAGHSAPALSSFDPGHLETLGIIAKAFRKGPRRRNVRDLETGDASSSDDDDYFVLHKQLTSHGLPFFDRSEHLPISRMVRLAKLYHRACDRNLPFLAPSSLDLIKYWSPSHSLAFGPDPAISDSLLKRKSFLTMEHFLRHRFNWGLLHVFLGAFDHASFLWYCAELMEIGDAYGLVFLPKYDRLKIGQMTEHINLRADRQHLGQGHFTSPSEASEWLSEQLRTTDAHLLHQACVAHCLPLGRDTKNPPRNPRARSRPRRSRTRFPKPRSRSPKPPKGGGKGRKDNPRRRSASTGRKRRSGTRSVPTGCERKRVKTLVCFAHDPSQGQECPARTTTCKFEHLDTTDPAKLVRYTAAKASFDLRKTAVTSIQPPAPKPDIAPCLPPSFDPPVRNEEPASSTTPLAAPGAFAPPTTTAPPVPPGEHSVILIELFAGIDSTSIALEKLGLPTDRVLSLMVECDDAFSKLLAFKYPRARHMRCVLRLLEKNGVLLEEFGRSTALADPTASVVVTAGFPCQDLSSAKLVNCLGLLGNRLRTSLPDKNLVFIIETVASMERKWRRHLDQAFGVPSKVADVASSCAATRKRLLWTNLVQPAPFPIVLVDSASILDEGWTTTFGAGIRWDCFLRPFGPGGPPEFPSPLTYLSLMSYHAANLAFKKNMSPQGLENVRTRLKEGDAVQPHRGFDVKARGSFIQWIRQEDGRLLIRPLHSHERARALTYPESAASTLETAPVLRLEGVGRIRQLLPSARHMPLFGPTGSPRHTWVLLPVLSKDTSWSAVFAYLGLEAPPMPPSGIRTARLPHLERCACHRATSSSLLSLPSAIRQFTQDLSRLGPKKLEDLWLSRLQDLREVCSRLRPANDKLLSSLHPDVALVRRQAGPGGAHLVALKHTLEDMGWHDDTLMSYLEAGFPIAGDLPISHLVRGTVQGLRVVSSEPPSNLRETPRGHNCIRREDEGREIWRQTVLESSTGRLAVPRKFRKSDLPAERPLSRRFGISQLTSKGTLKIRIIYDFITSWANAAAAAFERLKRNGNDDLVSLTDAISSQGRAVGLLKSDFKGAYRACTVAPSDQVYRDLIVTDPDSKEPRICAQKALPF</sequence>